<dbReference type="GO" id="GO:0004332">
    <property type="term" value="F:fructose-bisphosphate aldolase activity"/>
    <property type="evidence" value="ECO:0007669"/>
    <property type="project" value="UniProtKB-EC"/>
</dbReference>
<evidence type="ECO:0000256" key="1">
    <source>
        <dbReference type="ARBA" id="ARBA00008116"/>
    </source>
</evidence>
<dbReference type="Gene3D" id="3.20.20.70">
    <property type="entry name" value="Aldolase class I"/>
    <property type="match status" value="1"/>
</dbReference>
<feature type="active site" description="Schiff-base intermediate with dihydroxyacetone-P" evidence="5">
    <location>
        <position position="210"/>
    </location>
</feature>
<dbReference type="AlphaFoldDB" id="A0A1B1TF23"/>
<dbReference type="SUPFAM" id="SSF51569">
    <property type="entry name" value="Aldolase"/>
    <property type="match status" value="1"/>
</dbReference>
<dbReference type="NCBIfam" id="NF005321">
    <property type="entry name" value="PRK06852.1"/>
    <property type="match status" value="1"/>
</dbReference>
<evidence type="ECO:0000256" key="4">
    <source>
        <dbReference type="ARBA" id="ARBA00023270"/>
    </source>
</evidence>
<evidence type="ECO:0000256" key="5">
    <source>
        <dbReference type="PIRSR" id="PIRSR038992-1"/>
    </source>
</evidence>
<keyword evidence="4" id="KW-0704">Schiff base</keyword>
<reference evidence="6" key="2">
    <citation type="journal article" date="2015" name="ISME J.">
        <title>A new class of marine Euryarchaeota group II from the Mediterranean deep chlorophyll maximum.</title>
        <authorList>
            <person name="Martin-Cuadrado A.B."/>
            <person name="Garcia-Heredia I."/>
            <person name="Molto A.G."/>
            <person name="Lopez-Ubeda R."/>
            <person name="Kimes N."/>
            <person name="Lopez-Garcia P."/>
            <person name="Moreira D."/>
            <person name="Rodriguez-Valera F."/>
        </authorList>
    </citation>
    <scope>NUCLEOTIDE SEQUENCE</scope>
</reference>
<protein>
    <recommendedName>
        <fullName evidence="2">fructose-bisphosphate aldolase</fullName>
        <ecNumber evidence="2">4.1.2.13</ecNumber>
    </recommendedName>
</protein>
<dbReference type="Pfam" id="PF01791">
    <property type="entry name" value="DeoC"/>
    <property type="match status" value="1"/>
</dbReference>
<organism evidence="6">
    <name type="scientific">uncultured Poseidoniia archaeon</name>
    <dbReference type="NCBI Taxonomy" id="1697135"/>
    <lineage>
        <taxon>Archaea</taxon>
        <taxon>Methanobacteriati</taxon>
        <taxon>Thermoplasmatota</taxon>
        <taxon>Candidatus Poseidoniia</taxon>
        <taxon>environmental samples</taxon>
    </lineage>
</organism>
<dbReference type="PIRSF" id="PIRSF038992">
    <property type="entry name" value="Aldolase_Ia"/>
    <property type="match status" value="1"/>
</dbReference>
<evidence type="ECO:0000313" key="6">
    <source>
        <dbReference type="EMBL" id="ANV80879.1"/>
    </source>
</evidence>
<dbReference type="SMART" id="SM01133">
    <property type="entry name" value="DeoC"/>
    <property type="match status" value="1"/>
</dbReference>
<evidence type="ECO:0000256" key="3">
    <source>
        <dbReference type="ARBA" id="ARBA00023239"/>
    </source>
</evidence>
<feature type="active site" description="Proton donor" evidence="5">
    <location>
        <position position="179"/>
    </location>
</feature>
<keyword evidence="3" id="KW-0456">Lyase</keyword>
<dbReference type="InterPro" id="IPR013785">
    <property type="entry name" value="Aldolase_TIM"/>
</dbReference>
<dbReference type="InterPro" id="IPR050456">
    <property type="entry name" value="DeoC/FbaB_aldolase"/>
</dbReference>
<dbReference type="InterPro" id="IPR002915">
    <property type="entry name" value="DeoC/FbaB/LacD_aldolase"/>
</dbReference>
<reference evidence="6" key="1">
    <citation type="submission" date="2014-11" db="EMBL/GenBank/DDBJ databases">
        <authorList>
            <person name="Zhu J."/>
            <person name="Qi W."/>
            <person name="Song R."/>
        </authorList>
    </citation>
    <scope>NUCLEOTIDE SEQUENCE</scope>
</reference>
<dbReference type="InterPro" id="IPR041720">
    <property type="entry name" value="FbaB-like"/>
</dbReference>
<proteinExistence type="inferred from homology"/>
<dbReference type="PANTHER" id="PTHR47916">
    <property type="entry name" value="FRUCTOSE-BISPHOSPHATE ALDOLASE CLASS 1"/>
    <property type="match status" value="1"/>
</dbReference>
<dbReference type="EC" id="4.1.2.13" evidence="2"/>
<evidence type="ECO:0000256" key="2">
    <source>
        <dbReference type="ARBA" id="ARBA00013068"/>
    </source>
</evidence>
<dbReference type="PANTHER" id="PTHR47916:SF4">
    <property type="entry name" value="FRUCTOSE-BISPHOSPHATE ALDOLASE CLASS 1"/>
    <property type="match status" value="1"/>
</dbReference>
<dbReference type="EMBL" id="KP211911">
    <property type="protein sequence ID" value="ANV80879.1"/>
    <property type="molecule type" value="Genomic_DNA"/>
</dbReference>
<sequence length="307" mass="33326">MTKYHVPADVPNELVDTFIQNMDAATAGTGKMNLFACDQKIEHLNDDFYDGGDSIPLTSNDPEHLFEIGKRCHENGTIGVLAGQLGLISHYARDYPDIPYLVKLNSKSHMVGTGQRDPISQALWDMDDVMSLVHNGINVVGIGYTVYIGSEFEHEMLSEAAQFIRQAHELGMISVVWMYPRGKAVIHEKDPQLISGAAGVAACIGADFAKVNYPKAWEGMTQPESLAIASQAAGRTGIICSGGGTLPPEEFLQRLWDQMNISGCNGAATGRNIHQKETEDAVRMTAACHAIICKGASVEEALSIYKN</sequence>
<comment type="similarity">
    <text evidence="1">Belongs to the DeoC/FbaB aldolase family.</text>
</comment>
<name>A0A1B1TF23_9ARCH</name>
<accession>A0A1B1TF23</accession>